<dbReference type="Proteomes" id="UP001161405">
    <property type="component" value="Unassembled WGS sequence"/>
</dbReference>
<comment type="caution">
    <text evidence="2">The sequence shown here is derived from an EMBL/GenBank/DDBJ whole genome shotgun (WGS) entry which is preliminary data.</text>
</comment>
<keyword evidence="1" id="KW-0472">Membrane</keyword>
<organism evidence="2 3">
    <name type="scientific">Maritalea porphyrae</name>
    <dbReference type="NCBI Taxonomy" id="880732"/>
    <lineage>
        <taxon>Bacteria</taxon>
        <taxon>Pseudomonadati</taxon>
        <taxon>Pseudomonadota</taxon>
        <taxon>Alphaproteobacteria</taxon>
        <taxon>Hyphomicrobiales</taxon>
        <taxon>Devosiaceae</taxon>
        <taxon>Maritalea</taxon>
    </lineage>
</organism>
<dbReference type="Pfam" id="PF24686">
    <property type="entry name" value="FLQE3_permease"/>
    <property type="match status" value="1"/>
</dbReference>
<evidence type="ECO:0000256" key="1">
    <source>
        <dbReference type="SAM" id="Phobius"/>
    </source>
</evidence>
<proteinExistence type="predicted"/>
<protein>
    <submittedName>
        <fullName evidence="2">ABC transporter permease</fullName>
    </submittedName>
</protein>
<keyword evidence="3" id="KW-1185">Reference proteome</keyword>
<feature type="transmembrane region" description="Helical" evidence="1">
    <location>
        <begin position="191"/>
        <end position="221"/>
    </location>
</feature>
<feature type="transmembrane region" description="Helical" evidence="1">
    <location>
        <begin position="21"/>
        <end position="40"/>
    </location>
</feature>
<keyword evidence="1" id="KW-0812">Transmembrane</keyword>
<accession>A0ABQ5UP88</accession>
<reference evidence="2" key="2">
    <citation type="submission" date="2023-01" db="EMBL/GenBank/DDBJ databases">
        <title>Draft genome sequence of Maritalea porphyrae strain NBRC 107169.</title>
        <authorList>
            <person name="Sun Q."/>
            <person name="Mori K."/>
        </authorList>
    </citation>
    <scope>NUCLEOTIDE SEQUENCE</scope>
    <source>
        <strain evidence="2">NBRC 107169</strain>
    </source>
</reference>
<dbReference type="RefSeq" id="WP_284362019.1">
    <property type="nucleotide sequence ID" value="NZ_BSNI01000001.1"/>
</dbReference>
<evidence type="ECO:0000313" key="3">
    <source>
        <dbReference type="Proteomes" id="UP001161405"/>
    </source>
</evidence>
<feature type="transmembrane region" description="Helical" evidence="1">
    <location>
        <begin position="91"/>
        <end position="111"/>
    </location>
</feature>
<feature type="transmembrane region" description="Helical" evidence="1">
    <location>
        <begin position="46"/>
        <end position="70"/>
    </location>
</feature>
<feature type="transmembrane region" description="Helical" evidence="1">
    <location>
        <begin position="117"/>
        <end position="143"/>
    </location>
</feature>
<name>A0ABQ5UP88_9HYPH</name>
<dbReference type="InterPro" id="IPR056926">
    <property type="entry name" value="FLQE3_permease"/>
</dbReference>
<dbReference type="EMBL" id="BSNI01000001">
    <property type="protein sequence ID" value="GLQ16418.1"/>
    <property type="molecule type" value="Genomic_DNA"/>
</dbReference>
<evidence type="ECO:0000313" key="2">
    <source>
        <dbReference type="EMBL" id="GLQ16418.1"/>
    </source>
</evidence>
<keyword evidence="1" id="KW-1133">Transmembrane helix</keyword>
<gene>
    <name evidence="2" type="ORF">GCM10007879_06670</name>
</gene>
<feature type="transmembrane region" description="Helical" evidence="1">
    <location>
        <begin position="150"/>
        <end position="171"/>
    </location>
</feature>
<reference evidence="2" key="1">
    <citation type="journal article" date="2014" name="Int. J. Syst. Evol. Microbiol.">
        <title>Complete genome of a new Firmicutes species belonging to the dominant human colonic microbiota ('Ruminococcus bicirculans') reveals two chromosomes and a selective capacity to utilize plant glucans.</title>
        <authorList>
            <consortium name="NISC Comparative Sequencing Program"/>
            <person name="Wegmann U."/>
            <person name="Louis P."/>
            <person name="Goesmann A."/>
            <person name="Henrissat B."/>
            <person name="Duncan S.H."/>
            <person name="Flint H.J."/>
        </authorList>
    </citation>
    <scope>NUCLEOTIDE SEQUENCE</scope>
    <source>
        <strain evidence="2">NBRC 107169</strain>
    </source>
</reference>
<sequence length="233" mass="24792">MTPKLVALIQNDFRLQWRYRIIAAYIVVVALYATIIISAQDALPNWAIAILIYSDPAVLGFFFLGGLMMLEKGENVRTALAMSAISPTQYLAAKSISLTIIALGAVVVIALCAKTPIQAMPIILFATATTSIMFISIGAIVALRFKTINGYLIGSVPFVTPLIAPAALNLIDPLPLYAFILPPTAQLKLLLVGFSVGSASLAVITVCVLSCMSGAIGSFCFTQHLLKSELGDK</sequence>